<reference evidence="3 4" key="1">
    <citation type="journal article" date="2018" name="Cell">
        <title>The Chara Genome: Secondary Complexity and Implications for Plant Terrestrialization.</title>
        <authorList>
            <person name="Nishiyama T."/>
            <person name="Sakayama H."/>
            <person name="Vries J.D."/>
            <person name="Buschmann H."/>
            <person name="Saint-Marcoux D."/>
            <person name="Ullrich K.K."/>
            <person name="Haas F.B."/>
            <person name="Vanderstraeten L."/>
            <person name="Becker D."/>
            <person name="Lang D."/>
            <person name="Vosolsobe S."/>
            <person name="Rombauts S."/>
            <person name="Wilhelmsson P.K.I."/>
            <person name="Janitza P."/>
            <person name="Kern R."/>
            <person name="Heyl A."/>
            <person name="Rumpler F."/>
            <person name="Villalobos L.I.A.C."/>
            <person name="Clay J.M."/>
            <person name="Skokan R."/>
            <person name="Toyoda A."/>
            <person name="Suzuki Y."/>
            <person name="Kagoshima H."/>
            <person name="Schijlen E."/>
            <person name="Tajeshwar N."/>
            <person name="Catarino B."/>
            <person name="Hetherington A.J."/>
            <person name="Saltykova A."/>
            <person name="Bonnot C."/>
            <person name="Breuninger H."/>
            <person name="Symeonidi A."/>
            <person name="Radhakrishnan G.V."/>
            <person name="Van Nieuwerburgh F."/>
            <person name="Deforce D."/>
            <person name="Chang C."/>
            <person name="Karol K.G."/>
            <person name="Hedrich R."/>
            <person name="Ulvskov P."/>
            <person name="Glockner G."/>
            <person name="Delwiche C.F."/>
            <person name="Petrasek J."/>
            <person name="Van de Peer Y."/>
            <person name="Friml J."/>
            <person name="Beilby M."/>
            <person name="Dolan L."/>
            <person name="Kohara Y."/>
            <person name="Sugano S."/>
            <person name="Fujiyama A."/>
            <person name="Delaux P.-M."/>
            <person name="Quint M."/>
            <person name="TheiBen G."/>
            <person name="Hagemann M."/>
            <person name="Harholt J."/>
            <person name="Dunand C."/>
            <person name="Zachgo S."/>
            <person name="Langdale J."/>
            <person name="Maumus F."/>
            <person name="Straeten D.V.D."/>
            <person name="Gould S.B."/>
            <person name="Rensing S.A."/>
        </authorList>
    </citation>
    <scope>NUCLEOTIDE SEQUENCE [LARGE SCALE GENOMIC DNA]</scope>
    <source>
        <strain evidence="3 4">S276</strain>
    </source>
</reference>
<feature type="region of interest" description="Disordered" evidence="1">
    <location>
        <begin position="495"/>
        <end position="657"/>
    </location>
</feature>
<protein>
    <recommendedName>
        <fullName evidence="2">Reverse transcriptase domain-containing protein</fullName>
    </recommendedName>
</protein>
<proteinExistence type="predicted"/>
<feature type="compositionally biased region" description="Basic and acidic residues" evidence="1">
    <location>
        <begin position="276"/>
        <end position="300"/>
    </location>
</feature>
<evidence type="ECO:0000313" key="4">
    <source>
        <dbReference type="Proteomes" id="UP000265515"/>
    </source>
</evidence>
<dbReference type="SUPFAM" id="SSF56672">
    <property type="entry name" value="DNA/RNA polymerases"/>
    <property type="match status" value="1"/>
</dbReference>
<dbReference type="Pfam" id="PF00078">
    <property type="entry name" value="RVT_1"/>
    <property type="match status" value="1"/>
</dbReference>
<feature type="region of interest" description="Disordered" evidence="1">
    <location>
        <begin position="383"/>
        <end position="406"/>
    </location>
</feature>
<evidence type="ECO:0000313" key="3">
    <source>
        <dbReference type="EMBL" id="GBG62169.1"/>
    </source>
</evidence>
<feature type="compositionally biased region" description="Basic and acidic residues" evidence="1">
    <location>
        <begin position="383"/>
        <end position="394"/>
    </location>
</feature>
<dbReference type="OrthoDB" id="416119at2759"/>
<feature type="compositionally biased region" description="Basic and acidic residues" evidence="1">
    <location>
        <begin position="607"/>
        <end position="623"/>
    </location>
</feature>
<dbReference type="Pfam" id="PF13966">
    <property type="entry name" value="zf-RVT"/>
    <property type="match status" value="1"/>
</dbReference>
<keyword evidence="4" id="KW-1185">Reference proteome</keyword>
<dbReference type="EMBL" id="BFEA01000026">
    <property type="protein sequence ID" value="GBG62169.1"/>
    <property type="molecule type" value="Genomic_DNA"/>
</dbReference>
<dbReference type="STRING" id="69332.A0A388JWJ5"/>
<dbReference type="CDD" id="cd01650">
    <property type="entry name" value="RT_nLTR_like"/>
    <property type="match status" value="1"/>
</dbReference>
<feature type="compositionally biased region" description="Basic and acidic residues" evidence="1">
    <location>
        <begin position="640"/>
        <end position="657"/>
    </location>
</feature>
<feature type="region of interest" description="Disordered" evidence="1">
    <location>
        <begin position="276"/>
        <end position="340"/>
    </location>
</feature>
<comment type="caution">
    <text evidence="3">The sequence shown here is derived from an EMBL/GenBank/DDBJ whole genome shotgun (WGS) entry which is preliminary data.</text>
</comment>
<name>A0A388JWJ5_CHABU</name>
<dbReference type="Gramene" id="GBG62169">
    <property type="protein sequence ID" value="GBG62169"/>
    <property type="gene ID" value="CBR_g29368"/>
</dbReference>
<sequence length="1874" mass="214232">MASQRNQGSQHRHRPPGPPDPRSEDDRVRDSVGRCYDEGICPEDLDIGEVVEDENDRRFVVNSAVGEIKKQWLKERTVILIFQEEAKKLSRSVKEDLVRAYEDGWLAEERFHPDVRKGRVSFEGANVVSYVANAKEVAQWLIRQGEIKLRLADEEYTTVCKPWMTRNELKEIRLQEAATNFWIIALRVPLEAYYYLWSAVSNLFGEVRNMHPPEFDRSRPKLMNVKLDMDPESRYDIEDELVIQGPAGERGKVEIATPYTDWCRRCRWYFHTEENCPRSRQDDGRRREGPSRPGGHRERFMQFIINQPRRAEAEAGGGRGERQEEPQRTQPEFNTVEQQGRERWAPGLEANGERKVDLRGMGEVPPWRSSRAEAGFRDMRGDSMDQRTRTEWDGRPGGWQLPEGGGAGLNPEGVFREVWQNMQRTQDLHFHGMEHPTDHTGFQYPPRGGTHVQGIVHPAYPQAHYPDRILEWRSSIPQGPERRPEAQALFFGGCTNERQGANEMGMRRRGGAWRTWREEEPRDMGEATWRERSAIAGDHVESGDRRQRSEQTRGLRGEASHREGRQGSRRPEGIPEEEPGPNLSRTPASSHSRVRMGSEWLGPEGTGEERRDSRSVADMERSSCESSAQSKKQGPTGDEGSGRRTTVRDRREMTTQKDQVEVAKRRLVPLLCTMANNGIYLLAVADNDGQPLIPSVEIDKSPTVAMIMEMTRVLYGNHVPTRIIPKSSMVSIFCDTPEGYFKVYFPLLDARIPPETAELLTQSGIRWYRMDVIRERNLQTLEGIRIAPGINGDILLKVSEKLEEDEGLQSAFMTGREGSVGSHGGTLNCGPIQNPETRGLRIHLDVTHPQEQTGRDSKKTGLLVSEGVMEGVTSVYQVGNPMSDHKPVVANIKLRTGLERGSGFFRLNSRNLKEPGLIEWVQRHMTACETAREHFGSTAEWVDSGIGIISKVMDVSSRILARSRNKKEAECRRRVEEAEEKMEGHPITVLAWAAEREKRMAEWEKLQVEKEKWRKEVLEEKGIVTHDKMTRETFQKLQPRRTHLQMVELRHPADAMAPRATTASGMLEYAKIFYEDILTTRRPQDDTNTDLTLVSDMWNDTGVRLSTQARLDLDRPVTVEETKQTLRNMARGKSPGADGLTVEFYTKSWSWVGPILVALFNEVLDGGKLGSHMTFGIITLLFKKGDKAEVKNWRPISLLNVSYKILAKTLARRLARYLPDLVGEDQGAFVQGRSIFNNIVTAIEVLEIVQSENLDMAVLLLDLEKAYDKVGWTFVLTTLRHMGFGRGFCSWVTAMYTFSTSSVVVNGHISAPFRLTRSLRQGCPLAPLLFVLQMEVLLNRIRRHPDIRGLQLHNRKDCTVKALADDLLAVCENTVETLVALKDTIREYSELSEASVNWGKSTFLLPKSYALKVEWGMRRVEEGEEERFLGVLISLHIQESTQGLLLQQRIAARLNLWGRTWHLSIVGRALVANAALLTILWFVSQNGTPFVADGSAATFGLAWVRKGVSRIRDLWSQLLGSWEPLAKIKRKLSGLHKVEENWIALIRAIPQEWVQLLGPEGIDPPGTWYIAAQEEEPGVVWKVEEVEPSGFRRVEKWKAAEHTNTLERIGEGRIMGWANPPQIRVVSSEGTDRRTRILTWIGRTPLRELNIDPVAWFNRLWETLKSLPNGKQVSILWLLSLLVAPSAVWLVSRGMEVDLRCRRCNWPFESTRHLWWECPASKRIWKWWEYHWRTIGGQGVVWDERWVLLGFLKEEVSTKSGWGYIAHVIRGILCEVIWSNRNRARFEGRPLSDVELKARIKHGVKQAISVDWRRTVRQGRSGRRQKNWFLNTWARGNKLAAVHATKGLVISQWIQEKQLNNDLRRRTGVDSYEN</sequence>
<dbReference type="Proteomes" id="UP000265515">
    <property type="component" value="Unassembled WGS sequence"/>
</dbReference>
<gene>
    <name evidence="3" type="ORF">CBR_g29368</name>
</gene>
<dbReference type="PROSITE" id="PS50878">
    <property type="entry name" value="RT_POL"/>
    <property type="match status" value="1"/>
</dbReference>
<dbReference type="PANTHER" id="PTHR31635">
    <property type="entry name" value="REVERSE TRANSCRIPTASE DOMAIN-CONTAINING PROTEIN-RELATED"/>
    <property type="match status" value="1"/>
</dbReference>
<dbReference type="InterPro" id="IPR043502">
    <property type="entry name" value="DNA/RNA_pol_sf"/>
</dbReference>
<feature type="region of interest" description="Disordered" evidence="1">
    <location>
        <begin position="1"/>
        <end position="29"/>
    </location>
</feature>
<dbReference type="InterPro" id="IPR026960">
    <property type="entry name" value="RVT-Znf"/>
</dbReference>
<accession>A0A388JWJ5</accession>
<feature type="compositionally biased region" description="Polar residues" evidence="1">
    <location>
        <begin position="624"/>
        <end position="633"/>
    </location>
</feature>
<feature type="compositionally biased region" description="Basic and acidic residues" evidence="1">
    <location>
        <begin position="515"/>
        <end position="573"/>
    </location>
</feature>
<organism evidence="3 4">
    <name type="scientific">Chara braunii</name>
    <name type="common">Braun's stonewort</name>
    <dbReference type="NCBI Taxonomy" id="69332"/>
    <lineage>
        <taxon>Eukaryota</taxon>
        <taxon>Viridiplantae</taxon>
        <taxon>Streptophyta</taxon>
        <taxon>Charophyceae</taxon>
        <taxon>Charales</taxon>
        <taxon>Characeae</taxon>
        <taxon>Chara</taxon>
    </lineage>
</organism>
<dbReference type="PANTHER" id="PTHR31635:SF196">
    <property type="entry name" value="REVERSE TRANSCRIPTASE DOMAIN-CONTAINING PROTEIN-RELATED"/>
    <property type="match status" value="1"/>
</dbReference>
<evidence type="ECO:0000259" key="2">
    <source>
        <dbReference type="PROSITE" id="PS50878"/>
    </source>
</evidence>
<dbReference type="InterPro" id="IPR000477">
    <property type="entry name" value="RT_dom"/>
</dbReference>
<feature type="domain" description="Reverse transcriptase" evidence="2">
    <location>
        <begin position="1162"/>
        <end position="1433"/>
    </location>
</feature>
<feature type="compositionally biased region" description="Basic and acidic residues" evidence="1">
    <location>
        <begin position="309"/>
        <end position="327"/>
    </location>
</feature>
<evidence type="ECO:0000256" key="1">
    <source>
        <dbReference type="SAM" id="MobiDB-lite"/>
    </source>
</evidence>